<accession>A0AAW0WKV9</accession>
<keyword evidence="3" id="KW-1185">Reference proteome</keyword>
<protein>
    <submittedName>
        <fullName evidence="2">Uncharacterized protein</fullName>
    </submittedName>
</protein>
<evidence type="ECO:0000313" key="3">
    <source>
        <dbReference type="Proteomes" id="UP001445076"/>
    </source>
</evidence>
<gene>
    <name evidence="2" type="ORF">OTU49_009290</name>
</gene>
<proteinExistence type="predicted"/>
<evidence type="ECO:0000256" key="1">
    <source>
        <dbReference type="SAM" id="MobiDB-lite"/>
    </source>
</evidence>
<dbReference type="Proteomes" id="UP001445076">
    <property type="component" value="Unassembled WGS sequence"/>
</dbReference>
<name>A0AAW0WKV9_CHEQU</name>
<reference evidence="2 3" key="1">
    <citation type="journal article" date="2024" name="BMC Genomics">
        <title>Genome assembly of redclaw crayfish (Cherax quadricarinatus) provides insights into its immune adaptation and hypoxia tolerance.</title>
        <authorList>
            <person name="Liu Z."/>
            <person name="Zheng J."/>
            <person name="Li H."/>
            <person name="Fang K."/>
            <person name="Wang S."/>
            <person name="He J."/>
            <person name="Zhou D."/>
            <person name="Weng S."/>
            <person name="Chi M."/>
            <person name="Gu Z."/>
            <person name="He J."/>
            <person name="Li F."/>
            <person name="Wang M."/>
        </authorList>
    </citation>
    <scope>NUCLEOTIDE SEQUENCE [LARGE SCALE GENOMIC DNA]</scope>
    <source>
        <strain evidence="2">ZL_2023a</strain>
    </source>
</reference>
<feature type="region of interest" description="Disordered" evidence="1">
    <location>
        <begin position="96"/>
        <end position="163"/>
    </location>
</feature>
<comment type="caution">
    <text evidence="2">The sequence shown here is derived from an EMBL/GenBank/DDBJ whole genome shotgun (WGS) entry which is preliminary data.</text>
</comment>
<sequence length="163" mass="17837">MMVQELRALCLRVITINVDERMQLGRLTRRDLTEVCAALSVDLPLQVALALPLDDLYWRRRTQAHYPPPHLALAGRQKGLRQRVVRERAVTPQIPVESLGSGNVDVEAGGGSAGSGEKQQSSARVTSTESTKHVHTLPSITVIPGDRRCGRRAAGSGDTWRPT</sequence>
<evidence type="ECO:0000313" key="2">
    <source>
        <dbReference type="EMBL" id="KAK8728424.1"/>
    </source>
</evidence>
<dbReference type="AlphaFoldDB" id="A0AAW0WKV9"/>
<dbReference type="EMBL" id="JARKIK010000072">
    <property type="protein sequence ID" value="KAK8728424.1"/>
    <property type="molecule type" value="Genomic_DNA"/>
</dbReference>
<organism evidence="2 3">
    <name type="scientific">Cherax quadricarinatus</name>
    <name type="common">Australian red claw crayfish</name>
    <dbReference type="NCBI Taxonomy" id="27406"/>
    <lineage>
        <taxon>Eukaryota</taxon>
        <taxon>Metazoa</taxon>
        <taxon>Ecdysozoa</taxon>
        <taxon>Arthropoda</taxon>
        <taxon>Crustacea</taxon>
        <taxon>Multicrustacea</taxon>
        <taxon>Malacostraca</taxon>
        <taxon>Eumalacostraca</taxon>
        <taxon>Eucarida</taxon>
        <taxon>Decapoda</taxon>
        <taxon>Pleocyemata</taxon>
        <taxon>Astacidea</taxon>
        <taxon>Parastacoidea</taxon>
        <taxon>Parastacidae</taxon>
        <taxon>Cherax</taxon>
    </lineage>
</organism>
<feature type="compositionally biased region" description="Polar residues" evidence="1">
    <location>
        <begin position="118"/>
        <end position="129"/>
    </location>
</feature>